<dbReference type="Pfam" id="PF00455">
    <property type="entry name" value="DeoRC"/>
    <property type="match status" value="1"/>
</dbReference>
<dbReference type="InterPro" id="IPR001034">
    <property type="entry name" value="DeoR_HTH"/>
</dbReference>
<proteinExistence type="predicted"/>
<dbReference type="Proteomes" id="UP001596494">
    <property type="component" value="Unassembled WGS sequence"/>
</dbReference>
<keyword evidence="1" id="KW-0805">Transcription regulation</keyword>
<feature type="domain" description="HTH deoR-type" evidence="4">
    <location>
        <begin position="3"/>
        <end position="58"/>
    </location>
</feature>
<dbReference type="SMART" id="SM00420">
    <property type="entry name" value="HTH_DEOR"/>
    <property type="match status" value="1"/>
</dbReference>
<evidence type="ECO:0000256" key="1">
    <source>
        <dbReference type="ARBA" id="ARBA00023015"/>
    </source>
</evidence>
<dbReference type="Gene3D" id="3.40.50.1360">
    <property type="match status" value="1"/>
</dbReference>
<protein>
    <submittedName>
        <fullName evidence="5">DeoR/GlpR family DNA-binding transcription regulator</fullName>
    </submittedName>
</protein>
<sequence>MLVAERQQRIVELVNKKTSLRVSELSKLFSVTEETIRRDLERLEKEKKLRRSHGGAVKIHQSSEEIPYSKREITNVQEKKEIALEAVKHVIEGDSIILDASTTAFYMAKALPNESITVVTNSIKVAIELSEKKEITVVSTGGILHPRSMSYLGPLAESSLEDYHVNKAFISCKGIHLNRGLSESNEQQARIKRKMLDSADINYVMVDYSKFGVQAFSRFAELDLIDHIVSDQRTDNEIVQRLSEFSMNVIRVETS</sequence>
<evidence type="ECO:0000259" key="4">
    <source>
        <dbReference type="PROSITE" id="PS51000"/>
    </source>
</evidence>
<dbReference type="PANTHER" id="PTHR30363">
    <property type="entry name" value="HTH-TYPE TRANSCRIPTIONAL REGULATOR SRLR-RELATED"/>
    <property type="match status" value="1"/>
</dbReference>
<accession>A0ABW2K6F7</accession>
<dbReference type="InterPro" id="IPR037171">
    <property type="entry name" value="NagB/RpiA_transferase-like"/>
</dbReference>
<dbReference type="EMBL" id="JBHTBY010000017">
    <property type="protein sequence ID" value="MFC7322408.1"/>
    <property type="molecule type" value="Genomic_DNA"/>
</dbReference>
<dbReference type="InterPro" id="IPR050313">
    <property type="entry name" value="Carb_Metab_HTH_regulators"/>
</dbReference>
<dbReference type="RefSeq" id="WP_289214803.1">
    <property type="nucleotide sequence ID" value="NZ_JAPVRC010000002.1"/>
</dbReference>
<reference evidence="6" key="1">
    <citation type="journal article" date="2019" name="Int. J. Syst. Evol. Microbiol.">
        <title>The Global Catalogue of Microorganisms (GCM) 10K type strain sequencing project: providing services to taxonomists for standard genome sequencing and annotation.</title>
        <authorList>
            <consortium name="The Broad Institute Genomics Platform"/>
            <consortium name="The Broad Institute Genome Sequencing Center for Infectious Disease"/>
            <person name="Wu L."/>
            <person name="Ma J."/>
        </authorList>
    </citation>
    <scope>NUCLEOTIDE SEQUENCE [LARGE SCALE GENOMIC DNA]</scope>
    <source>
        <strain evidence="6">CCUG 73951</strain>
    </source>
</reference>
<dbReference type="PANTHER" id="PTHR30363:SF44">
    <property type="entry name" value="AGA OPERON TRANSCRIPTIONAL REPRESSOR-RELATED"/>
    <property type="match status" value="1"/>
</dbReference>
<dbReference type="PROSITE" id="PS00894">
    <property type="entry name" value="HTH_DEOR_1"/>
    <property type="match status" value="1"/>
</dbReference>
<dbReference type="InterPro" id="IPR014036">
    <property type="entry name" value="DeoR-like_C"/>
</dbReference>
<dbReference type="PRINTS" id="PR00037">
    <property type="entry name" value="HTHLACR"/>
</dbReference>
<dbReference type="InterPro" id="IPR036390">
    <property type="entry name" value="WH_DNA-bd_sf"/>
</dbReference>
<dbReference type="InterPro" id="IPR036388">
    <property type="entry name" value="WH-like_DNA-bd_sf"/>
</dbReference>
<evidence type="ECO:0000313" key="6">
    <source>
        <dbReference type="Proteomes" id="UP001596494"/>
    </source>
</evidence>
<dbReference type="Gene3D" id="1.10.10.10">
    <property type="entry name" value="Winged helix-like DNA-binding domain superfamily/Winged helix DNA-binding domain"/>
    <property type="match status" value="1"/>
</dbReference>
<evidence type="ECO:0000256" key="3">
    <source>
        <dbReference type="ARBA" id="ARBA00023163"/>
    </source>
</evidence>
<dbReference type="PROSITE" id="PS51000">
    <property type="entry name" value="HTH_DEOR_2"/>
    <property type="match status" value="1"/>
</dbReference>
<dbReference type="SUPFAM" id="SSF46785">
    <property type="entry name" value="Winged helix' DNA-binding domain"/>
    <property type="match status" value="1"/>
</dbReference>
<comment type="caution">
    <text evidence="5">The sequence shown here is derived from an EMBL/GenBank/DDBJ whole genome shotgun (WGS) entry which is preliminary data.</text>
</comment>
<dbReference type="GO" id="GO:0003677">
    <property type="term" value="F:DNA binding"/>
    <property type="evidence" value="ECO:0007669"/>
    <property type="project" value="UniProtKB-KW"/>
</dbReference>
<dbReference type="InterPro" id="IPR018356">
    <property type="entry name" value="Tscrpt_reg_HTH_DeoR_CS"/>
</dbReference>
<dbReference type="SMART" id="SM01134">
    <property type="entry name" value="DeoRC"/>
    <property type="match status" value="1"/>
</dbReference>
<name>A0ABW2K6F7_9BACI</name>
<keyword evidence="2 5" id="KW-0238">DNA-binding</keyword>
<organism evidence="5 6">
    <name type="scientific">Halobacillus campisalis</name>
    <dbReference type="NCBI Taxonomy" id="435909"/>
    <lineage>
        <taxon>Bacteria</taxon>
        <taxon>Bacillati</taxon>
        <taxon>Bacillota</taxon>
        <taxon>Bacilli</taxon>
        <taxon>Bacillales</taxon>
        <taxon>Bacillaceae</taxon>
        <taxon>Halobacillus</taxon>
    </lineage>
</organism>
<gene>
    <name evidence="5" type="ORF">ACFQMN_16200</name>
</gene>
<evidence type="ECO:0000256" key="2">
    <source>
        <dbReference type="ARBA" id="ARBA00023125"/>
    </source>
</evidence>
<keyword evidence="3" id="KW-0804">Transcription</keyword>
<dbReference type="Pfam" id="PF08220">
    <property type="entry name" value="HTH_DeoR"/>
    <property type="match status" value="1"/>
</dbReference>
<keyword evidence="6" id="KW-1185">Reference proteome</keyword>
<dbReference type="SUPFAM" id="SSF100950">
    <property type="entry name" value="NagB/RpiA/CoA transferase-like"/>
    <property type="match status" value="1"/>
</dbReference>
<evidence type="ECO:0000313" key="5">
    <source>
        <dbReference type="EMBL" id="MFC7322408.1"/>
    </source>
</evidence>